<reference evidence="6" key="1">
    <citation type="journal article" date="2016" name="Insect Biochem. Mol. Biol.">
        <title>Multifaceted biological insights from a draft genome sequence of the tobacco hornworm moth, Manduca sexta.</title>
        <authorList>
            <person name="Kanost M.R."/>
            <person name="Arrese E.L."/>
            <person name="Cao X."/>
            <person name="Chen Y.R."/>
            <person name="Chellapilla S."/>
            <person name="Goldsmith M.R."/>
            <person name="Grosse-Wilde E."/>
            <person name="Heckel D.G."/>
            <person name="Herndon N."/>
            <person name="Jiang H."/>
            <person name="Papanicolaou A."/>
            <person name="Qu J."/>
            <person name="Soulages J.L."/>
            <person name="Vogel H."/>
            <person name="Walters J."/>
            <person name="Waterhouse R.M."/>
            <person name="Ahn S.J."/>
            <person name="Almeida F.C."/>
            <person name="An C."/>
            <person name="Aqrawi P."/>
            <person name="Bretschneider A."/>
            <person name="Bryant W.B."/>
            <person name="Bucks S."/>
            <person name="Chao H."/>
            <person name="Chevignon G."/>
            <person name="Christen J.M."/>
            <person name="Clarke D.F."/>
            <person name="Dittmer N.T."/>
            <person name="Ferguson L.C.F."/>
            <person name="Garavelou S."/>
            <person name="Gordon K.H.J."/>
            <person name="Gunaratna R.T."/>
            <person name="Han Y."/>
            <person name="Hauser F."/>
            <person name="He Y."/>
            <person name="Heidel-Fischer H."/>
            <person name="Hirsh A."/>
            <person name="Hu Y."/>
            <person name="Jiang H."/>
            <person name="Kalra D."/>
            <person name="Klinner C."/>
            <person name="Konig C."/>
            <person name="Kovar C."/>
            <person name="Kroll A.R."/>
            <person name="Kuwar S.S."/>
            <person name="Lee S.L."/>
            <person name="Lehman R."/>
            <person name="Li K."/>
            <person name="Li Z."/>
            <person name="Liang H."/>
            <person name="Lovelace S."/>
            <person name="Lu Z."/>
            <person name="Mansfield J.H."/>
            <person name="McCulloch K.J."/>
            <person name="Mathew T."/>
            <person name="Morton B."/>
            <person name="Muzny D.M."/>
            <person name="Neunemann D."/>
            <person name="Ongeri F."/>
            <person name="Pauchet Y."/>
            <person name="Pu L.L."/>
            <person name="Pyrousis I."/>
            <person name="Rao X.J."/>
            <person name="Redding A."/>
            <person name="Roesel C."/>
            <person name="Sanchez-Gracia A."/>
            <person name="Schaack S."/>
            <person name="Shukla A."/>
            <person name="Tetreau G."/>
            <person name="Wang Y."/>
            <person name="Xiong G.H."/>
            <person name="Traut W."/>
            <person name="Walsh T.K."/>
            <person name="Worley K.C."/>
            <person name="Wu D."/>
            <person name="Wu W."/>
            <person name="Wu Y.Q."/>
            <person name="Zhang X."/>
            <person name="Zou Z."/>
            <person name="Zucker H."/>
            <person name="Briscoe A.D."/>
            <person name="Burmester T."/>
            <person name="Clem R.J."/>
            <person name="Feyereisen R."/>
            <person name="Grimmelikhuijzen C.J.P."/>
            <person name="Hamodrakas S.J."/>
            <person name="Hansson B.S."/>
            <person name="Huguet E."/>
            <person name="Jermiin L.S."/>
            <person name="Lan Q."/>
            <person name="Lehman H.K."/>
            <person name="Lorenzen M."/>
            <person name="Merzendorfer H."/>
            <person name="Michalopoulos I."/>
            <person name="Morton D.B."/>
            <person name="Muthukrishnan S."/>
            <person name="Oakeshott J.G."/>
            <person name="Palmer W."/>
            <person name="Park Y."/>
            <person name="Passarelli A.L."/>
            <person name="Rozas J."/>
            <person name="Schwartz L.M."/>
            <person name="Smith W."/>
            <person name="Southgate A."/>
            <person name="Vilcinskas A."/>
            <person name="Vogt R."/>
            <person name="Wang P."/>
            <person name="Werren J."/>
            <person name="Yu X.Q."/>
            <person name="Zhou J.J."/>
            <person name="Brown S.J."/>
            <person name="Scherer S.E."/>
            <person name="Richards S."/>
            <person name="Blissard G.W."/>
        </authorList>
    </citation>
    <scope>NUCLEOTIDE SEQUENCE</scope>
</reference>
<comment type="caution">
    <text evidence="6">The sequence shown here is derived from an EMBL/GenBank/DDBJ whole genome shotgun (WGS) entry which is preliminary data.</text>
</comment>
<evidence type="ECO:0000256" key="1">
    <source>
        <dbReference type="ARBA" id="ARBA00004613"/>
    </source>
</evidence>
<keyword evidence="2" id="KW-0964">Secreted</keyword>
<dbReference type="PROSITE" id="PS00280">
    <property type="entry name" value="BPTI_KUNITZ_1"/>
    <property type="match status" value="1"/>
</dbReference>
<dbReference type="InterPro" id="IPR002223">
    <property type="entry name" value="Kunitz_BPTI"/>
</dbReference>
<feature type="domain" description="BPTI/Kunitz inhibitor" evidence="5">
    <location>
        <begin position="24"/>
        <end position="74"/>
    </location>
</feature>
<reference evidence="6" key="2">
    <citation type="submission" date="2020-12" db="EMBL/GenBank/DDBJ databases">
        <authorList>
            <person name="Kanost M."/>
        </authorList>
    </citation>
    <scope>NUCLEOTIDE SEQUENCE</scope>
</reference>
<keyword evidence="3" id="KW-0732">Signal</keyword>
<dbReference type="CDD" id="cd00109">
    <property type="entry name" value="Kunitz-type"/>
    <property type="match status" value="1"/>
</dbReference>
<organism evidence="6 7">
    <name type="scientific">Manduca sexta</name>
    <name type="common">Tobacco hawkmoth</name>
    <name type="synonym">Tobacco hornworm</name>
    <dbReference type="NCBI Taxonomy" id="7130"/>
    <lineage>
        <taxon>Eukaryota</taxon>
        <taxon>Metazoa</taxon>
        <taxon>Ecdysozoa</taxon>
        <taxon>Arthropoda</taxon>
        <taxon>Hexapoda</taxon>
        <taxon>Insecta</taxon>
        <taxon>Pterygota</taxon>
        <taxon>Neoptera</taxon>
        <taxon>Endopterygota</taxon>
        <taxon>Lepidoptera</taxon>
        <taxon>Glossata</taxon>
        <taxon>Ditrysia</taxon>
        <taxon>Bombycoidea</taxon>
        <taxon>Sphingidae</taxon>
        <taxon>Sphinginae</taxon>
        <taxon>Sphingini</taxon>
        <taxon>Manduca</taxon>
    </lineage>
</organism>
<dbReference type="GO" id="GO:0048019">
    <property type="term" value="F:receptor antagonist activity"/>
    <property type="evidence" value="ECO:0007669"/>
    <property type="project" value="TreeGrafter"/>
</dbReference>
<protein>
    <recommendedName>
        <fullName evidence="5">BPTI/Kunitz inhibitor domain-containing protein</fullName>
    </recommendedName>
</protein>
<dbReference type="PROSITE" id="PS50279">
    <property type="entry name" value="BPTI_KUNITZ_2"/>
    <property type="match status" value="1"/>
</dbReference>
<evidence type="ECO:0000256" key="3">
    <source>
        <dbReference type="ARBA" id="ARBA00022729"/>
    </source>
</evidence>
<dbReference type="EMBL" id="JH668317">
    <property type="protein sequence ID" value="KAG6445186.1"/>
    <property type="molecule type" value="Genomic_DNA"/>
</dbReference>
<dbReference type="GO" id="GO:0005615">
    <property type="term" value="C:extracellular space"/>
    <property type="evidence" value="ECO:0007669"/>
    <property type="project" value="TreeGrafter"/>
</dbReference>
<dbReference type="AlphaFoldDB" id="A0A921YSN7"/>
<dbReference type="EMBL" id="JH668317">
    <property type="protein sequence ID" value="KAG6445185.1"/>
    <property type="molecule type" value="Genomic_DNA"/>
</dbReference>
<keyword evidence="4" id="KW-1015">Disulfide bond</keyword>
<accession>A0A921YSN7</accession>
<evidence type="ECO:0000259" key="5">
    <source>
        <dbReference type="PROSITE" id="PS50279"/>
    </source>
</evidence>
<dbReference type="InterPro" id="IPR020901">
    <property type="entry name" value="Prtase_inh_Kunz-CS"/>
</dbReference>
<proteinExistence type="predicted"/>
<dbReference type="GO" id="GO:0004867">
    <property type="term" value="F:serine-type endopeptidase inhibitor activity"/>
    <property type="evidence" value="ECO:0007669"/>
    <property type="project" value="InterPro"/>
</dbReference>
<dbReference type="Proteomes" id="UP000791440">
    <property type="component" value="Unassembled WGS sequence"/>
</dbReference>
<gene>
    <name evidence="6" type="ORF">O3G_MSEX003790</name>
</gene>
<sequence>MLCLIRITEVYITNCLISDSQDICDLKLYIGPCKANTIRYGFDNDLKQCRKFIYGGCQGNENNFETKEECEDACLD</sequence>
<dbReference type="GO" id="GO:0050431">
    <property type="term" value="F:transforming growth factor beta binding"/>
    <property type="evidence" value="ECO:0007669"/>
    <property type="project" value="TreeGrafter"/>
</dbReference>
<dbReference type="SMART" id="SM00131">
    <property type="entry name" value="KU"/>
    <property type="match status" value="1"/>
</dbReference>
<evidence type="ECO:0000313" key="6">
    <source>
        <dbReference type="EMBL" id="KAG6445186.1"/>
    </source>
</evidence>
<name>A0A921YSN7_MANSE</name>
<evidence type="ECO:0000256" key="4">
    <source>
        <dbReference type="ARBA" id="ARBA00023157"/>
    </source>
</evidence>
<dbReference type="PANTHER" id="PTHR45938">
    <property type="entry name" value="ACP24A4-RELATED"/>
    <property type="match status" value="1"/>
</dbReference>
<dbReference type="Pfam" id="PF00014">
    <property type="entry name" value="Kunitz_BPTI"/>
    <property type="match status" value="1"/>
</dbReference>
<dbReference type="FunFam" id="4.10.410.10:FF:000004">
    <property type="entry name" value="Tissue factor pathway inhibitor"/>
    <property type="match status" value="1"/>
</dbReference>
<evidence type="ECO:0000313" key="7">
    <source>
        <dbReference type="Proteomes" id="UP000791440"/>
    </source>
</evidence>
<comment type="subcellular location">
    <subcellularLocation>
        <location evidence="1">Secreted</location>
    </subcellularLocation>
</comment>
<evidence type="ECO:0000256" key="2">
    <source>
        <dbReference type="ARBA" id="ARBA00022525"/>
    </source>
</evidence>
<dbReference type="PANTHER" id="PTHR45938:SF11">
    <property type="entry name" value="WAP, KAZAL, IMMUNOGLOBULIN, KUNITZ AND NTR DOMAIN-CONTAINING PROTEIN 2-LIKE"/>
    <property type="match status" value="1"/>
</dbReference>
<keyword evidence="7" id="KW-1185">Reference proteome</keyword>